<dbReference type="Gene3D" id="1.10.287.950">
    <property type="entry name" value="Methyl-accepting chemotaxis protein"/>
    <property type="match status" value="1"/>
</dbReference>
<dbReference type="AlphaFoldDB" id="A0A7Z0D245"/>
<dbReference type="Pfam" id="PF12698">
    <property type="entry name" value="ABC2_membrane_3"/>
    <property type="match status" value="1"/>
</dbReference>
<evidence type="ECO:0000256" key="4">
    <source>
        <dbReference type="ARBA" id="ARBA00023136"/>
    </source>
</evidence>
<feature type="transmembrane region" description="Helical" evidence="6">
    <location>
        <begin position="12"/>
        <end position="36"/>
    </location>
</feature>
<evidence type="ECO:0000256" key="3">
    <source>
        <dbReference type="ARBA" id="ARBA00022989"/>
    </source>
</evidence>
<dbReference type="PANTHER" id="PTHR43077">
    <property type="entry name" value="TRANSPORT PERMEASE YVFS-RELATED"/>
    <property type="match status" value="1"/>
</dbReference>
<dbReference type="Gene3D" id="3.40.1710.10">
    <property type="entry name" value="abc type-2 transporter like domain"/>
    <property type="match status" value="1"/>
</dbReference>
<feature type="region of interest" description="Disordered" evidence="5">
    <location>
        <begin position="459"/>
        <end position="484"/>
    </location>
</feature>
<feature type="transmembrane region" description="Helical" evidence="6">
    <location>
        <begin position="606"/>
        <end position="631"/>
    </location>
</feature>
<keyword evidence="9" id="KW-1185">Reference proteome</keyword>
<dbReference type="PANTHER" id="PTHR43077:SF10">
    <property type="entry name" value="TRANSPORT PERMEASE PROTEIN"/>
    <property type="match status" value="1"/>
</dbReference>
<name>A0A7Z0D245_9MICO</name>
<organism evidence="8 9">
    <name type="scientific">Spelaeicoccus albus</name>
    <dbReference type="NCBI Taxonomy" id="1280376"/>
    <lineage>
        <taxon>Bacteria</taxon>
        <taxon>Bacillati</taxon>
        <taxon>Actinomycetota</taxon>
        <taxon>Actinomycetes</taxon>
        <taxon>Micrococcales</taxon>
        <taxon>Brevibacteriaceae</taxon>
        <taxon>Spelaeicoccus</taxon>
    </lineage>
</organism>
<reference evidence="8 9" key="1">
    <citation type="submission" date="2020-07" db="EMBL/GenBank/DDBJ databases">
        <title>Sequencing the genomes of 1000 actinobacteria strains.</title>
        <authorList>
            <person name="Klenk H.-P."/>
        </authorList>
    </citation>
    <scope>NUCLEOTIDE SEQUENCE [LARGE SCALE GENOMIC DNA]</scope>
    <source>
        <strain evidence="8 9">DSM 26341</strain>
    </source>
</reference>
<feature type="transmembrane region" description="Helical" evidence="6">
    <location>
        <begin position="577"/>
        <end position="600"/>
    </location>
</feature>
<evidence type="ECO:0000256" key="2">
    <source>
        <dbReference type="ARBA" id="ARBA00022692"/>
    </source>
</evidence>
<evidence type="ECO:0000256" key="6">
    <source>
        <dbReference type="SAM" id="Phobius"/>
    </source>
</evidence>
<comment type="caution">
    <text evidence="8">The sequence shown here is derived from an EMBL/GenBank/DDBJ whole genome shotgun (WGS) entry which is preliminary data.</text>
</comment>
<comment type="subcellular location">
    <subcellularLocation>
        <location evidence="1">Membrane</location>
        <topology evidence="1">Multi-pass membrane protein</topology>
    </subcellularLocation>
</comment>
<dbReference type="InterPro" id="IPR017500">
    <property type="entry name" value="Phage_infect_YhgE_N"/>
</dbReference>
<keyword evidence="2 6" id="KW-0812">Transmembrane</keyword>
<dbReference type="NCBIfam" id="TIGR03061">
    <property type="entry name" value="pip_yhgE_Nterm"/>
    <property type="match status" value="1"/>
</dbReference>
<proteinExistence type="predicted"/>
<keyword evidence="3 6" id="KW-1133">Transmembrane helix</keyword>
<evidence type="ECO:0000259" key="7">
    <source>
        <dbReference type="Pfam" id="PF12698"/>
    </source>
</evidence>
<dbReference type="Proteomes" id="UP000539111">
    <property type="component" value="Unassembled WGS sequence"/>
</dbReference>
<dbReference type="GO" id="GO:0140359">
    <property type="term" value="F:ABC-type transporter activity"/>
    <property type="evidence" value="ECO:0007669"/>
    <property type="project" value="InterPro"/>
</dbReference>
<protein>
    <submittedName>
        <fullName evidence="8">Putative membrane protein</fullName>
    </submittedName>
</protein>
<feature type="transmembrane region" description="Helical" evidence="6">
    <location>
        <begin position="676"/>
        <end position="709"/>
    </location>
</feature>
<gene>
    <name evidence="8" type="ORF">BJY26_001774</name>
</gene>
<dbReference type="InterPro" id="IPR013525">
    <property type="entry name" value="ABC2_TM"/>
</dbReference>
<sequence>MNIEHAGGTRKISPLSIIGIILVPLIVAGGFVWAIWHATDRLDNVDAAIVNNDEPATVNGQTVPMGRQLAGGLVKGGDSQSSDGKNYDWQITDSSDAEAGLKSGKYAAVVTIPKNFSKAATSYAKKDGDKARHATLDVTTSNVTGLADPAISSMISSTATKTLNSELTGSYLKNIYVGFNKIGDQFSNVSDATSKLADGQDGLNKGIHKTHHGSQSLANGLDKLGSGADELASGTDKLATGQKGLASGLHQAADGASQLPGQTQKLADGAKKLSSGAGQVADGTQKAAGGVHQLDSKMPALKNGGQQLSDGASKYAAGAKAYAGHMQKLAANCPKQSPGMQRYCAQVQAMADAAGQGSEQQPGLAAGAAGLASSTKSYTGGVSQVADGVTKLDQNMGKLSNGANGVASGADSLASGTQKLADGMGPLSKGLTQSAQGADKLAAATNRLSTGAHKLATGANKSADGAHKLSHGVGKLSKGSDKLTDGTQKLADGLEKGAKSVPSYSKSQRAQLSKVVSSPVKDSGASGSSIFADASASGFLVVIALWIGALVAYLVMRAVTSRVLTSSRPSWMLALRGLMPGMLVVAVQAILLSGLLAVVMDFSASVFTQFFVFSLLAGAAFVAVNHALVALLGGIGRFISVVLVVATAAANILSAIPEFFASITPFLPLTPAIDGLQAIAGGGTGVGSAAGGLLGWLIGGVVVSILAVARRRSASPDGLGHPQEV</sequence>
<feature type="transmembrane region" description="Helical" evidence="6">
    <location>
        <begin position="536"/>
        <end position="556"/>
    </location>
</feature>
<dbReference type="NCBIfam" id="TIGR03057">
    <property type="entry name" value="xxxLxxG_by_4"/>
    <property type="match status" value="6"/>
</dbReference>
<evidence type="ECO:0000313" key="9">
    <source>
        <dbReference type="Proteomes" id="UP000539111"/>
    </source>
</evidence>
<evidence type="ECO:0000256" key="1">
    <source>
        <dbReference type="ARBA" id="ARBA00004141"/>
    </source>
</evidence>
<accession>A0A7Z0D245</accession>
<keyword evidence="4 6" id="KW-0472">Membrane</keyword>
<feature type="domain" description="ABC-2 type transporter transmembrane" evidence="7">
    <location>
        <begin position="17"/>
        <end position="175"/>
    </location>
</feature>
<dbReference type="InterPro" id="IPR023908">
    <property type="entry name" value="xxxLxxG_rpt"/>
</dbReference>
<dbReference type="InterPro" id="IPR051328">
    <property type="entry name" value="T7SS_ABC-Transporter"/>
</dbReference>
<dbReference type="GO" id="GO:0016020">
    <property type="term" value="C:membrane"/>
    <property type="evidence" value="ECO:0007669"/>
    <property type="project" value="UniProtKB-SubCell"/>
</dbReference>
<feature type="transmembrane region" description="Helical" evidence="6">
    <location>
        <begin position="638"/>
        <end position="656"/>
    </location>
</feature>
<dbReference type="SUPFAM" id="SSF58104">
    <property type="entry name" value="Methyl-accepting chemotaxis protein (MCP) signaling domain"/>
    <property type="match status" value="1"/>
</dbReference>
<dbReference type="EMBL" id="JACBZP010000001">
    <property type="protein sequence ID" value="NYI67468.1"/>
    <property type="molecule type" value="Genomic_DNA"/>
</dbReference>
<evidence type="ECO:0000313" key="8">
    <source>
        <dbReference type="EMBL" id="NYI67468.1"/>
    </source>
</evidence>
<evidence type="ECO:0000256" key="5">
    <source>
        <dbReference type="SAM" id="MobiDB-lite"/>
    </source>
</evidence>